<evidence type="ECO:0000256" key="1">
    <source>
        <dbReference type="SAM" id="SignalP"/>
    </source>
</evidence>
<dbReference type="InterPro" id="IPR013783">
    <property type="entry name" value="Ig-like_fold"/>
</dbReference>
<dbReference type="InterPro" id="IPR035986">
    <property type="entry name" value="PKD_dom_sf"/>
</dbReference>
<dbReference type="SMART" id="SM00089">
    <property type="entry name" value="PKD"/>
    <property type="match status" value="1"/>
</dbReference>
<dbReference type="Pfam" id="PF18962">
    <property type="entry name" value="Por_Secre_tail"/>
    <property type="match status" value="1"/>
</dbReference>
<gene>
    <name evidence="3" type="ORF">AAFH49_07960</name>
</gene>
<comment type="caution">
    <text evidence="3">The sequence shown here is derived from an EMBL/GenBank/DDBJ whole genome shotgun (WGS) entry which is preliminary data.</text>
</comment>
<sequence length="1339" mass="139835">MKQFYLSFFFSLLTAFTFRPATVVAQCPVAATCTPGRASNPQAAAFGMGIFRVRLGSIDTTTAGTADGYQNYGCTQRTSLAPGLNYPISITTNANTNENVRVWLDYNNDGAFDPVGELLFSSNNARLHTGVTAVIPTTAVLGVRLRLRVAADAQASPLPTPCSTPQYSQTEDYGVLLGVPTQPPVAAFSVDATQACGGTFGFTDLSQRGPATWRWTFGDGTTSTLRNPSHTYTQTGTYAVKLRACNAFGCDSVTQATAVTWYPALGVAAACAPVATAPCCGYGITQVSLAGQSHASADGRAGYEDFSCVRRFVVQQGQIYPIQVTTGNTSPHQVRVYIDYNNNGSFAEPEELVMESLSAISPSARVGIAGGGITGTPLRMRVVADIVGQPVTSCSAPSLGQVEDYSLTITPSPCAGLPVAMPRITAPQVCVGLPATLYYPAAAVAGASLQWQSSADSLTWTTVPLATTDLLTTSPITATPLYYRTRAVCGTSTRYSPAFRPVPVPALCYCRPPISSTSTCGNLSRLGRVWMPNTTLDVPPTGCDTQPDEVGRILSLSPASQTVTLQRGGVYLLRAVVPAGEYVLGWIDFNRNGVFEANEYLAFTNSGPGNTQVQATVTVPATATLGLTGLRLRLQVQSLGFPNLIPTFSCTPEGTGETLDLLVTIGPPDCAASPLVSGQVQGPRTFCPGTVPPVSVLAPTPNAALQWQTSPDSLAWTDVPGATAAQLSGPASRYQDSLYVRVRVQCTGRTAYSPAVYLRPDPQLCFCTPRTQQGSSSIALASIAIGNTPLYVRQSASVPLMVYQYYPPAVPANTATLLIGLSYPVYLKHVYGQSLYPVTVWVDYNADGRFTQNEATVLRQGFAYANNDTLSALTVPPTARPGVVRMRVMSGQGLLAASTQCGPNVSYLRDFLVTLARPPAPALPLSAGTVTGAASVCAGQPVRLATAGYSRGSGLQWEQLVGTAWQALASTEDVLYSVPITTATSFRVRVTAGANTAVSAPVTVAPTAPCPCTSNLGGFSTISDGIRAFGIDGGGASLVANTSGIRTASPAASIYGTYGMTDSTHAVVTAGAGCVCTVSTTSGSSTAVWADFNSNGVFEASEYLPLSNLGPAFRLSLPVTQPLGPLHLRVRCAGTQIPAGGACTRFTGGETQDYTVTVASLSAFAPPDITVTGTQGVGGSVQLGTRVALAPNATALWEGPLGFTSTQARPTLTNLTAAHSGYYLLTVRSPAGYQLTTARYLQVGTPAATAAGATKLAAGFTLFPNPASGAVTLRIANPLRPFQRVRVLNSTGQVVLSRVLTVHEQAEDVALDLTQQARGLYLVQLIGDTGTASRRLVLE</sequence>
<dbReference type="Proteomes" id="UP001479606">
    <property type="component" value="Unassembled WGS sequence"/>
</dbReference>
<dbReference type="CDD" id="cd00146">
    <property type="entry name" value="PKD"/>
    <property type="match status" value="1"/>
</dbReference>
<accession>A0ABU9LTV9</accession>
<feature type="chain" id="PRO_5047024913" evidence="1">
    <location>
        <begin position="22"/>
        <end position="1339"/>
    </location>
</feature>
<feature type="signal peptide" evidence="1">
    <location>
        <begin position="1"/>
        <end position="21"/>
    </location>
</feature>
<dbReference type="RefSeq" id="WP_342297154.1">
    <property type="nucleotide sequence ID" value="NZ_JBCEVZ010000014.1"/>
</dbReference>
<dbReference type="PROSITE" id="PS50093">
    <property type="entry name" value="PKD"/>
    <property type="match status" value="1"/>
</dbReference>
<feature type="domain" description="PKD" evidence="2">
    <location>
        <begin position="183"/>
        <end position="260"/>
    </location>
</feature>
<reference evidence="3 4" key="1">
    <citation type="journal article" date="2018" name="Arch. Microbiol.">
        <title>Hymenobacter segetis sp. nov., isolated from soil.</title>
        <authorList>
            <person name="Ten L.N."/>
            <person name="Lim S.J."/>
            <person name="Kim B.O."/>
            <person name="Kang I.K."/>
            <person name="Jung H.Y."/>
        </authorList>
    </citation>
    <scope>NUCLEOTIDE SEQUENCE [LARGE SCALE GENOMIC DNA]</scope>
    <source>
        <strain evidence="3 4">S7-3-11</strain>
    </source>
</reference>
<keyword evidence="4" id="KW-1185">Reference proteome</keyword>
<dbReference type="EMBL" id="JBCEVZ010000014">
    <property type="protein sequence ID" value="MEL5994139.1"/>
    <property type="molecule type" value="Genomic_DNA"/>
</dbReference>
<dbReference type="InterPro" id="IPR022409">
    <property type="entry name" value="PKD/Chitinase_dom"/>
</dbReference>
<dbReference type="InterPro" id="IPR045474">
    <property type="entry name" value="GEVED"/>
</dbReference>
<dbReference type="Gene3D" id="2.60.40.10">
    <property type="entry name" value="Immunoglobulins"/>
    <property type="match status" value="1"/>
</dbReference>
<dbReference type="NCBIfam" id="TIGR04183">
    <property type="entry name" value="Por_Secre_tail"/>
    <property type="match status" value="1"/>
</dbReference>
<evidence type="ECO:0000313" key="4">
    <source>
        <dbReference type="Proteomes" id="UP001479606"/>
    </source>
</evidence>
<name>A0ABU9LTV9_9BACT</name>
<organism evidence="3 4">
    <name type="scientific">Hymenobacter segetis</name>
    <dbReference type="NCBI Taxonomy" id="2025509"/>
    <lineage>
        <taxon>Bacteria</taxon>
        <taxon>Pseudomonadati</taxon>
        <taxon>Bacteroidota</taxon>
        <taxon>Cytophagia</taxon>
        <taxon>Cytophagales</taxon>
        <taxon>Hymenobacteraceae</taxon>
        <taxon>Hymenobacter</taxon>
    </lineage>
</organism>
<evidence type="ECO:0000313" key="3">
    <source>
        <dbReference type="EMBL" id="MEL5994139.1"/>
    </source>
</evidence>
<dbReference type="InterPro" id="IPR026444">
    <property type="entry name" value="Secre_tail"/>
</dbReference>
<proteinExistence type="predicted"/>
<dbReference type="InterPro" id="IPR000601">
    <property type="entry name" value="PKD_dom"/>
</dbReference>
<evidence type="ECO:0000259" key="2">
    <source>
        <dbReference type="PROSITE" id="PS50093"/>
    </source>
</evidence>
<dbReference type="Pfam" id="PF20009">
    <property type="entry name" value="GEVED"/>
    <property type="match status" value="5"/>
</dbReference>
<dbReference type="SUPFAM" id="SSF49299">
    <property type="entry name" value="PKD domain"/>
    <property type="match status" value="1"/>
</dbReference>
<protein>
    <submittedName>
        <fullName evidence="3">GEVED domain-containing protein</fullName>
    </submittedName>
</protein>
<dbReference type="Pfam" id="PF18911">
    <property type="entry name" value="PKD_4"/>
    <property type="match status" value="1"/>
</dbReference>
<keyword evidence="1" id="KW-0732">Signal</keyword>